<evidence type="ECO:0000256" key="3">
    <source>
        <dbReference type="ARBA" id="ARBA00022691"/>
    </source>
</evidence>
<proteinExistence type="inferred from homology"/>
<comment type="similarity">
    <text evidence="4">Belongs to the class I-like SAM-binding methyltransferase superfamily. RNA M5U methyltransferase family.</text>
</comment>
<dbReference type="AlphaFoldDB" id="A0A9D2FPG1"/>
<name>A0A9D2FPG1_9FIRM</name>
<dbReference type="EMBL" id="DXBG01000078">
    <property type="protein sequence ID" value="HIZ64919.1"/>
    <property type="molecule type" value="Genomic_DNA"/>
</dbReference>
<evidence type="ECO:0000256" key="5">
    <source>
        <dbReference type="PROSITE-ProRule" id="PRU10015"/>
    </source>
</evidence>
<evidence type="ECO:0000256" key="1">
    <source>
        <dbReference type="ARBA" id="ARBA00022603"/>
    </source>
</evidence>
<dbReference type="FunFam" id="2.40.50.1070:FF:000003">
    <property type="entry name" value="23S rRNA (Uracil-5-)-methyltransferase RumA"/>
    <property type="match status" value="1"/>
</dbReference>
<organism evidence="6 7">
    <name type="scientific">Candidatus Blautia pullicola</name>
    <dbReference type="NCBI Taxonomy" id="2838498"/>
    <lineage>
        <taxon>Bacteria</taxon>
        <taxon>Bacillati</taxon>
        <taxon>Bacillota</taxon>
        <taxon>Clostridia</taxon>
        <taxon>Lachnospirales</taxon>
        <taxon>Lachnospiraceae</taxon>
        <taxon>Blautia</taxon>
    </lineage>
</organism>
<dbReference type="FunFam" id="3.40.50.150:FF:000009">
    <property type="entry name" value="23S rRNA (Uracil(1939)-C(5))-methyltransferase RlmD"/>
    <property type="match status" value="1"/>
</dbReference>
<evidence type="ECO:0000256" key="4">
    <source>
        <dbReference type="PROSITE-ProRule" id="PRU01024"/>
    </source>
</evidence>
<evidence type="ECO:0000313" key="7">
    <source>
        <dbReference type="Proteomes" id="UP000824056"/>
    </source>
</evidence>
<feature type="binding site" evidence="4">
    <location>
        <position position="216"/>
    </location>
    <ligand>
        <name>S-adenosyl-L-methionine</name>
        <dbReference type="ChEBI" id="CHEBI:59789"/>
    </ligand>
</feature>
<feature type="active site" evidence="5">
    <location>
        <position position="341"/>
    </location>
</feature>
<reference evidence="6" key="1">
    <citation type="journal article" date="2021" name="PeerJ">
        <title>Extensive microbial diversity within the chicken gut microbiome revealed by metagenomics and culture.</title>
        <authorList>
            <person name="Gilroy R."/>
            <person name="Ravi A."/>
            <person name="Getino M."/>
            <person name="Pursley I."/>
            <person name="Horton D.L."/>
            <person name="Alikhan N.F."/>
            <person name="Baker D."/>
            <person name="Gharbi K."/>
            <person name="Hall N."/>
            <person name="Watson M."/>
            <person name="Adriaenssens E.M."/>
            <person name="Foster-Nyarko E."/>
            <person name="Jarju S."/>
            <person name="Secka A."/>
            <person name="Antonio M."/>
            <person name="Oren A."/>
            <person name="Chaudhuri R.R."/>
            <person name="La Ragione R."/>
            <person name="Hildebrand F."/>
            <person name="Pallen M.J."/>
        </authorList>
    </citation>
    <scope>NUCLEOTIDE SEQUENCE</scope>
    <source>
        <strain evidence="6">1068</strain>
    </source>
</reference>
<dbReference type="GO" id="GO:0070041">
    <property type="term" value="F:rRNA (uridine-C5-)-methyltransferase activity"/>
    <property type="evidence" value="ECO:0007669"/>
    <property type="project" value="TreeGrafter"/>
</dbReference>
<dbReference type="InterPro" id="IPR030390">
    <property type="entry name" value="MeTrfase_TrmA_AS"/>
</dbReference>
<feature type="binding site" evidence="4">
    <location>
        <position position="314"/>
    </location>
    <ligand>
        <name>S-adenosyl-L-methionine</name>
        <dbReference type="ChEBI" id="CHEBI:59789"/>
    </ligand>
</feature>
<keyword evidence="3 4" id="KW-0949">S-adenosyl-L-methionine</keyword>
<dbReference type="InterPro" id="IPR029063">
    <property type="entry name" value="SAM-dependent_MTases_sf"/>
</dbReference>
<dbReference type="CDD" id="cd02440">
    <property type="entry name" value="AdoMet_MTases"/>
    <property type="match status" value="1"/>
</dbReference>
<dbReference type="Gene3D" id="2.40.50.1070">
    <property type="match status" value="1"/>
</dbReference>
<feature type="active site" description="Nucleophile" evidence="4">
    <location>
        <position position="341"/>
    </location>
</feature>
<dbReference type="Pfam" id="PF05958">
    <property type="entry name" value="tRNA_U5-meth_tr"/>
    <property type="match status" value="1"/>
</dbReference>
<evidence type="ECO:0000313" key="6">
    <source>
        <dbReference type="EMBL" id="HIZ64919.1"/>
    </source>
</evidence>
<feature type="binding site" evidence="4">
    <location>
        <position position="245"/>
    </location>
    <ligand>
        <name>S-adenosyl-L-methionine</name>
        <dbReference type="ChEBI" id="CHEBI:59789"/>
    </ligand>
</feature>
<dbReference type="NCBIfam" id="TIGR00479">
    <property type="entry name" value="rumA"/>
    <property type="match status" value="1"/>
</dbReference>
<dbReference type="PROSITE" id="PS01230">
    <property type="entry name" value="TRMA_1"/>
    <property type="match status" value="1"/>
</dbReference>
<dbReference type="GO" id="GO:0070475">
    <property type="term" value="P:rRNA base methylation"/>
    <property type="evidence" value="ECO:0007669"/>
    <property type="project" value="TreeGrafter"/>
</dbReference>
<dbReference type="Gene3D" id="3.40.50.150">
    <property type="entry name" value="Vaccinia Virus protein VP39"/>
    <property type="match status" value="1"/>
</dbReference>
<accession>A0A9D2FPG1</accession>
<reference evidence="6" key="2">
    <citation type="submission" date="2021-04" db="EMBL/GenBank/DDBJ databases">
        <authorList>
            <person name="Gilroy R."/>
        </authorList>
    </citation>
    <scope>NUCLEOTIDE SEQUENCE</scope>
    <source>
        <strain evidence="6">1068</strain>
    </source>
</reference>
<protein>
    <submittedName>
        <fullName evidence="6">23S rRNA (Uracil(1939)-C(5))-methyltransferase RlmD</fullName>
        <ecNumber evidence="6">2.1.1.190</ecNumber>
    </submittedName>
</protein>
<dbReference type="Proteomes" id="UP000824056">
    <property type="component" value="Unassembled WGS sequence"/>
</dbReference>
<evidence type="ECO:0000256" key="2">
    <source>
        <dbReference type="ARBA" id="ARBA00022679"/>
    </source>
</evidence>
<dbReference type="PANTHER" id="PTHR11061:SF30">
    <property type="entry name" value="TRNA (URACIL(54)-C(5))-METHYLTRANSFERASE"/>
    <property type="match status" value="1"/>
</dbReference>
<keyword evidence="2 4" id="KW-0808">Transferase</keyword>
<dbReference type="InterPro" id="IPR010280">
    <property type="entry name" value="U5_MeTrfase_fam"/>
</dbReference>
<dbReference type="PROSITE" id="PS51687">
    <property type="entry name" value="SAM_MT_RNA_M5U"/>
    <property type="match status" value="1"/>
</dbReference>
<gene>
    <name evidence="6" type="primary">rlmD</name>
    <name evidence="6" type="ORF">H9809_03305</name>
</gene>
<feature type="binding site" evidence="4">
    <location>
        <position position="266"/>
    </location>
    <ligand>
        <name>S-adenosyl-L-methionine</name>
        <dbReference type="ChEBI" id="CHEBI:59789"/>
    </ligand>
</feature>
<dbReference type="SUPFAM" id="SSF53335">
    <property type="entry name" value="S-adenosyl-L-methionine-dependent methyltransferases"/>
    <property type="match status" value="1"/>
</dbReference>
<dbReference type="EC" id="2.1.1.190" evidence="6"/>
<keyword evidence="1 4" id="KW-0489">Methyltransferase</keyword>
<sequence length="385" mass="42881">MENQDTRCRLKEKGCGGCTMLELPYEAQLQKKQKQIKKLLGKYGKPKPILGMENPWHYRNKVISTFTWGPGKKLASGIYAQGTHRVIPVKECLLHQPLLDEAVRAVRQAASEFHYPPYDEDRRTGLIRHVLVRHSLTKNQVLAVLVTASPILPGARAFANRVQQLCPQITTVIQNINPRSTSAVLGYQEKILKGKGYLEDTLCGIRFRLSASSFYQVNPVQTEILYRKAIEAADLDKTKTVLDAYCGVGTIGLTAARQAKSVLGVELNKSAVRCAVENARLNDIRNARFVCQDATAFIQKMAARGERVDVVFMDPPRAGSTPEFLHAVSDMGPEKLVYISCNPQTQSRDLELLAKGGWQVKMIQGVDMFPHTDGIESIVLLSKLH</sequence>
<dbReference type="PANTHER" id="PTHR11061">
    <property type="entry name" value="RNA M5U METHYLTRANSFERASE"/>
    <property type="match status" value="1"/>
</dbReference>
<comment type="caution">
    <text evidence="6">The sequence shown here is derived from an EMBL/GenBank/DDBJ whole genome shotgun (WGS) entry which is preliminary data.</text>
</comment>